<dbReference type="EMBL" id="CAJNNW010028088">
    <property type="protein sequence ID" value="CAE8694587.1"/>
    <property type="molecule type" value="Genomic_DNA"/>
</dbReference>
<evidence type="ECO:0008006" key="8">
    <source>
        <dbReference type="Google" id="ProtNLM"/>
    </source>
</evidence>
<dbReference type="GO" id="GO:0008892">
    <property type="term" value="F:guanine deaminase activity"/>
    <property type="evidence" value="ECO:0007669"/>
    <property type="project" value="TreeGrafter"/>
</dbReference>
<comment type="caution">
    <text evidence="5">The sequence shown here is derived from an EMBL/GenBank/DDBJ whole genome shotgun (WGS) entry which is preliminary data.</text>
</comment>
<sequence length="142" mass="15371">MAVASEQLPVTEPAPFKLPLTIYEGTLVDTPAFGQLRLRPDGKLVVDADGLIVADLEAGSSPGSEALRQAIADGSVIRLESGQFLMPGFVDCHIHAPQFSYTGTGLDLPLMGPEGWLEKYTFPAERQLGEDELEAERRYQAV</sequence>
<keyword evidence="3" id="KW-0378">Hydrolase</keyword>
<dbReference type="Proteomes" id="UP000626109">
    <property type="component" value="Unassembled WGS sequence"/>
</dbReference>
<dbReference type="Gene3D" id="2.30.40.10">
    <property type="entry name" value="Urease, subunit C, domain 1"/>
    <property type="match status" value="1"/>
</dbReference>
<dbReference type="PANTHER" id="PTHR11271">
    <property type="entry name" value="GUANINE DEAMINASE"/>
    <property type="match status" value="1"/>
</dbReference>
<organism evidence="5 7">
    <name type="scientific">Polarella glacialis</name>
    <name type="common">Dinoflagellate</name>
    <dbReference type="NCBI Taxonomy" id="89957"/>
    <lineage>
        <taxon>Eukaryota</taxon>
        <taxon>Sar</taxon>
        <taxon>Alveolata</taxon>
        <taxon>Dinophyceae</taxon>
        <taxon>Suessiales</taxon>
        <taxon>Suessiaceae</taxon>
        <taxon>Polarella</taxon>
    </lineage>
</organism>
<reference evidence="5" key="1">
    <citation type="submission" date="2021-02" db="EMBL/GenBank/DDBJ databases">
        <authorList>
            <person name="Dougan E. K."/>
            <person name="Rhodes N."/>
            <person name="Thang M."/>
            <person name="Chan C."/>
        </authorList>
    </citation>
    <scope>NUCLEOTIDE SEQUENCE</scope>
</reference>
<name>A0A813EPX5_POLGL</name>
<dbReference type="AlphaFoldDB" id="A0A813EPX5"/>
<dbReference type="EMBL" id="CAJNNV010012115">
    <property type="protein sequence ID" value="CAE8600397.1"/>
    <property type="molecule type" value="Genomic_DNA"/>
</dbReference>
<dbReference type="Gene3D" id="3.20.20.140">
    <property type="entry name" value="Metal-dependent hydrolases"/>
    <property type="match status" value="1"/>
</dbReference>
<feature type="non-terminal residue" evidence="5">
    <location>
        <position position="1"/>
    </location>
</feature>
<dbReference type="InterPro" id="IPR032466">
    <property type="entry name" value="Metal_Hydrolase"/>
</dbReference>
<evidence type="ECO:0000256" key="1">
    <source>
        <dbReference type="ARBA" id="ARBA00001947"/>
    </source>
</evidence>
<evidence type="ECO:0000256" key="2">
    <source>
        <dbReference type="ARBA" id="ARBA00022723"/>
    </source>
</evidence>
<evidence type="ECO:0000256" key="4">
    <source>
        <dbReference type="ARBA" id="ARBA00022833"/>
    </source>
</evidence>
<comment type="cofactor">
    <cofactor evidence="1">
        <name>Zn(2+)</name>
        <dbReference type="ChEBI" id="CHEBI:29105"/>
    </cofactor>
</comment>
<dbReference type="OrthoDB" id="194468at2759"/>
<dbReference type="Proteomes" id="UP000654075">
    <property type="component" value="Unassembled WGS sequence"/>
</dbReference>
<evidence type="ECO:0000313" key="6">
    <source>
        <dbReference type="EMBL" id="CAE8694587.1"/>
    </source>
</evidence>
<accession>A0A813EPX5</accession>
<proteinExistence type="predicted"/>
<dbReference type="PANTHER" id="PTHR11271:SF6">
    <property type="entry name" value="GUANINE DEAMINASE"/>
    <property type="match status" value="1"/>
</dbReference>
<dbReference type="GO" id="GO:0008270">
    <property type="term" value="F:zinc ion binding"/>
    <property type="evidence" value="ECO:0007669"/>
    <property type="project" value="TreeGrafter"/>
</dbReference>
<gene>
    <name evidence="5" type="ORF">PGLA1383_LOCUS18726</name>
    <name evidence="6" type="ORF">PGLA2088_LOCUS28929</name>
</gene>
<evidence type="ECO:0000256" key="3">
    <source>
        <dbReference type="ARBA" id="ARBA00022801"/>
    </source>
</evidence>
<evidence type="ECO:0000313" key="5">
    <source>
        <dbReference type="EMBL" id="CAE8600397.1"/>
    </source>
</evidence>
<dbReference type="GO" id="GO:0046098">
    <property type="term" value="P:guanine metabolic process"/>
    <property type="evidence" value="ECO:0007669"/>
    <property type="project" value="TreeGrafter"/>
</dbReference>
<keyword evidence="2" id="KW-0479">Metal-binding</keyword>
<keyword evidence="4" id="KW-0862">Zinc</keyword>
<keyword evidence="7" id="KW-1185">Reference proteome</keyword>
<dbReference type="GO" id="GO:0005829">
    <property type="term" value="C:cytosol"/>
    <property type="evidence" value="ECO:0007669"/>
    <property type="project" value="TreeGrafter"/>
</dbReference>
<dbReference type="InterPro" id="IPR051607">
    <property type="entry name" value="Metallo-dep_hydrolases"/>
</dbReference>
<protein>
    <recommendedName>
        <fullName evidence="8">Guanine deaminase</fullName>
    </recommendedName>
</protein>
<dbReference type="InterPro" id="IPR011059">
    <property type="entry name" value="Metal-dep_hydrolase_composite"/>
</dbReference>
<dbReference type="SUPFAM" id="SSF51556">
    <property type="entry name" value="Metallo-dependent hydrolases"/>
    <property type="match status" value="1"/>
</dbReference>
<evidence type="ECO:0000313" key="7">
    <source>
        <dbReference type="Proteomes" id="UP000654075"/>
    </source>
</evidence>